<dbReference type="PANTHER" id="PTHR45783:SF3">
    <property type="entry name" value="KINESIN LIGHT CHAIN"/>
    <property type="match status" value="1"/>
</dbReference>
<dbReference type="Pfam" id="PF13374">
    <property type="entry name" value="TPR_10"/>
    <property type="match status" value="1"/>
</dbReference>
<dbReference type="Pfam" id="PF13424">
    <property type="entry name" value="TPR_12"/>
    <property type="match status" value="3"/>
</dbReference>
<feature type="region of interest" description="Disordered" evidence="10">
    <location>
        <begin position="1"/>
        <end position="25"/>
    </location>
</feature>
<keyword evidence="3" id="KW-0963">Cytoplasm</keyword>
<dbReference type="InterPro" id="IPR002182">
    <property type="entry name" value="NB-ARC"/>
</dbReference>
<feature type="domain" description="NB-ARC" evidence="11">
    <location>
        <begin position="82"/>
        <end position="235"/>
    </location>
</feature>
<dbReference type="InterPro" id="IPR019734">
    <property type="entry name" value="TPR_rpt"/>
</dbReference>
<keyword evidence="5" id="KW-0677">Repeat</keyword>
<evidence type="ECO:0000256" key="2">
    <source>
        <dbReference type="ARBA" id="ARBA00009622"/>
    </source>
</evidence>
<evidence type="ECO:0000256" key="5">
    <source>
        <dbReference type="ARBA" id="ARBA00022737"/>
    </source>
</evidence>
<dbReference type="InterPro" id="IPR011990">
    <property type="entry name" value="TPR-like_helical_dom_sf"/>
</dbReference>
<dbReference type="PRINTS" id="PR00381">
    <property type="entry name" value="KINESINLIGHT"/>
</dbReference>
<comment type="similarity">
    <text evidence="2">Belongs to the kinesin light chain family.</text>
</comment>
<keyword evidence="7" id="KW-0175">Coiled coil</keyword>
<dbReference type="Pfam" id="PF00931">
    <property type="entry name" value="NB-ARC"/>
    <property type="match status" value="1"/>
</dbReference>
<evidence type="ECO:0000256" key="4">
    <source>
        <dbReference type="ARBA" id="ARBA00022701"/>
    </source>
</evidence>
<comment type="subcellular location">
    <subcellularLocation>
        <location evidence="1">Cytoplasm</location>
        <location evidence="1">Cytoskeleton</location>
    </subcellularLocation>
</comment>
<evidence type="ECO:0000313" key="13">
    <source>
        <dbReference type="Proteomes" id="UP001049518"/>
    </source>
</evidence>
<dbReference type="RefSeq" id="WP_231329096.1">
    <property type="nucleotide sequence ID" value="NZ_CP059572.1"/>
</dbReference>
<sequence length="824" mass="88589">MPGSEGTERPPSSAPSPVTGAGERSIGAGRISGIASTGDNTTNIQAVLPPHALRPAAEVEAPAGLANVPGRHHLFVGRRAELDELDAVLEAASGVVVAAVHGLGGIGKSTLAARYAADRAGRWGPVWWITADTPQGVQAGLAALAAALQPALQTVLSLRELAGWALDWLACHRDWLLVLDNVNDPADVAPVMDRAARGRVLITSRLAEGWHRLGAQVVRLEVLTQEQAVELLTRIISGTTASGDAGGAGPFRGVRGVVPSQETGPVPSGAAELVAELGCLPLAVEQAAAFLHQTRLSPARYLELLRENPAVMYDRTARGADGERTVAGIWRITLDALAGTPLAGRLLRVVAWWAPEAIPRGLLDPLGDAVEVAAALGELAAYNMVSLDAGTVTVHRLVQAVARTPDATDPHRRPDDIAAARDQAAQLLNRARPSDFRDPALWPLWRTLLPHIDALAVHTDPDADTLDILPLLNWTAAFLNGQGAVQRAIAYYTRGLAGDQRLRGDLDPETLRSRNNLASAYQSAGDLRRAIPLYERTLAEWEQVLGSDHPDTLNCRNNLANALQATGALGRAIQLYERTLADRERVLGDDHPDTLLSRNNLAHAYQSAGDLDRSLPLYERTLADRERVLGGDHPDTLLSRNNLASAYQTAGDLDRAITLHEQTFADRERVLGGDHPATLQSRNNLAHVYQSAGSLDLAIPLYEQTLADRERVLGNDHPDTLNSRNNLAHAYQSAGDLQRAIPLYERTLADRERVLGDDHPDTLISRNNFAYVRQAAGDLGQAIRLYRQALADCERVLGADHPTTKVVRGNVERAEQAQAEQPPA</sequence>
<evidence type="ECO:0000256" key="6">
    <source>
        <dbReference type="ARBA" id="ARBA00022803"/>
    </source>
</evidence>
<gene>
    <name evidence="12" type="ORF">AGRA3207_004555</name>
</gene>
<keyword evidence="9" id="KW-0206">Cytoskeleton</keyword>
<dbReference type="Gene3D" id="3.40.50.300">
    <property type="entry name" value="P-loop containing nucleotide triphosphate hydrolases"/>
    <property type="match status" value="1"/>
</dbReference>
<evidence type="ECO:0000256" key="7">
    <source>
        <dbReference type="ARBA" id="ARBA00023054"/>
    </source>
</evidence>
<name>A0ABX8R329_9ACTN</name>
<dbReference type="SUPFAM" id="SSF52540">
    <property type="entry name" value="P-loop containing nucleoside triphosphate hydrolases"/>
    <property type="match status" value="1"/>
</dbReference>
<keyword evidence="4" id="KW-0493">Microtubule</keyword>
<dbReference type="PANTHER" id="PTHR45783">
    <property type="entry name" value="KINESIN LIGHT CHAIN"/>
    <property type="match status" value="1"/>
</dbReference>
<organism evidence="12 13">
    <name type="scientific">Actinomadura graeca</name>
    <dbReference type="NCBI Taxonomy" id="2750812"/>
    <lineage>
        <taxon>Bacteria</taxon>
        <taxon>Bacillati</taxon>
        <taxon>Actinomycetota</taxon>
        <taxon>Actinomycetes</taxon>
        <taxon>Streptosporangiales</taxon>
        <taxon>Thermomonosporaceae</taxon>
        <taxon>Actinomadura</taxon>
    </lineage>
</organism>
<keyword evidence="8" id="KW-0505">Motor protein</keyword>
<keyword evidence="13" id="KW-1185">Reference proteome</keyword>
<evidence type="ECO:0000256" key="3">
    <source>
        <dbReference type="ARBA" id="ARBA00022490"/>
    </source>
</evidence>
<dbReference type="InterPro" id="IPR027417">
    <property type="entry name" value="P-loop_NTPase"/>
</dbReference>
<dbReference type="Gene3D" id="1.25.40.10">
    <property type="entry name" value="Tetratricopeptide repeat domain"/>
    <property type="match status" value="2"/>
</dbReference>
<proteinExistence type="inferred from homology"/>
<protein>
    <submittedName>
        <fullName evidence="12">Tetratricopeptide repeat protein</fullName>
    </submittedName>
</protein>
<evidence type="ECO:0000256" key="10">
    <source>
        <dbReference type="SAM" id="MobiDB-lite"/>
    </source>
</evidence>
<dbReference type="SMART" id="SM00028">
    <property type="entry name" value="TPR"/>
    <property type="match status" value="6"/>
</dbReference>
<dbReference type="InterPro" id="IPR002151">
    <property type="entry name" value="Kinesin_light"/>
</dbReference>
<reference evidence="12" key="1">
    <citation type="submission" date="2020-07" db="EMBL/GenBank/DDBJ databases">
        <authorList>
            <person name="Tarantini F.S."/>
            <person name="Hong K.W."/>
            <person name="Chan K.G."/>
        </authorList>
    </citation>
    <scope>NUCLEOTIDE SEQUENCE</scope>
    <source>
        <strain evidence="12">32-07</strain>
    </source>
</reference>
<keyword evidence="6" id="KW-0802">TPR repeat</keyword>
<evidence type="ECO:0000259" key="11">
    <source>
        <dbReference type="Pfam" id="PF00931"/>
    </source>
</evidence>
<evidence type="ECO:0000256" key="1">
    <source>
        <dbReference type="ARBA" id="ARBA00004245"/>
    </source>
</evidence>
<dbReference type="Proteomes" id="UP001049518">
    <property type="component" value="Chromosome"/>
</dbReference>
<evidence type="ECO:0000313" key="12">
    <source>
        <dbReference type="EMBL" id="QXJ23408.1"/>
    </source>
</evidence>
<accession>A0ABX8R329</accession>
<dbReference type="SUPFAM" id="SSF48452">
    <property type="entry name" value="TPR-like"/>
    <property type="match status" value="3"/>
</dbReference>
<evidence type="ECO:0000256" key="8">
    <source>
        <dbReference type="ARBA" id="ARBA00023175"/>
    </source>
</evidence>
<evidence type="ECO:0000256" key="9">
    <source>
        <dbReference type="ARBA" id="ARBA00023212"/>
    </source>
</evidence>
<dbReference type="EMBL" id="CP059572">
    <property type="protein sequence ID" value="QXJ23408.1"/>
    <property type="molecule type" value="Genomic_DNA"/>
</dbReference>